<comment type="caution">
    <text evidence="2">The sequence shown here is derived from an EMBL/GenBank/DDBJ whole genome shotgun (WGS) entry which is preliminary data.</text>
</comment>
<keyword evidence="3" id="KW-1185">Reference proteome</keyword>
<evidence type="ECO:0000313" key="3">
    <source>
        <dbReference type="Proteomes" id="UP001615550"/>
    </source>
</evidence>
<name>A0ABW8D725_9GAMM</name>
<dbReference type="Proteomes" id="UP001615550">
    <property type="component" value="Unassembled WGS sequence"/>
</dbReference>
<gene>
    <name evidence="2" type="ORF">ACD661_08065</name>
</gene>
<dbReference type="InterPro" id="IPR025737">
    <property type="entry name" value="FApF"/>
</dbReference>
<evidence type="ECO:0000313" key="2">
    <source>
        <dbReference type="EMBL" id="MFJ1268505.1"/>
    </source>
</evidence>
<organism evidence="2 3">
    <name type="scientific">Legionella lytica</name>
    <dbReference type="NCBI Taxonomy" id="96232"/>
    <lineage>
        <taxon>Bacteria</taxon>
        <taxon>Pseudomonadati</taxon>
        <taxon>Pseudomonadota</taxon>
        <taxon>Gammaproteobacteria</taxon>
        <taxon>Legionellales</taxon>
        <taxon>Legionellaceae</taxon>
        <taxon>Legionella</taxon>
    </lineage>
</organism>
<accession>A0ABW8D725</accession>
<proteinExistence type="predicted"/>
<feature type="signal peptide" evidence="1">
    <location>
        <begin position="1"/>
        <end position="20"/>
    </location>
</feature>
<feature type="chain" id="PRO_5045813145" evidence="1">
    <location>
        <begin position="21"/>
        <end position="257"/>
    </location>
</feature>
<dbReference type="Pfam" id="PF13557">
    <property type="entry name" value="Phenol_MetA_deg"/>
    <property type="match status" value="1"/>
</dbReference>
<evidence type="ECO:0000256" key="1">
    <source>
        <dbReference type="SAM" id="SignalP"/>
    </source>
</evidence>
<reference evidence="2 3" key="1">
    <citation type="submission" date="2024-08" db="EMBL/GenBank/DDBJ databases">
        <title>Draft Genome Sequence of Legionella lytica strain DSB2004, Isolated From a Fire Sprinkler System.</title>
        <authorList>
            <person name="Everhart A.D."/>
            <person name="Kidane D.T."/>
            <person name="Farone A.L."/>
            <person name="Farone M.B."/>
        </authorList>
    </citation>
    <scope>NUCLEOTIDE SEQUENCE [LARGE SCALE GENOMIC DNA]</scope>
    <source>
        <strain evidence="2 3">DSB2004</strain>
    </source>
</reference>
<protein>
    <submittedName>
        <fullName evidence="2">Transporter</fullName>
    </submittedName>
</protein>
<dbReference type="EMBL" id="JBGORX010000002">
    <property type="protein sequence ID" value="MFJ1268505.1"/>
    <property type="molecule type" value="Genomic_DNA"/>
</dbReference>
<dbReference type="RefSeq" id="WP_400187352.1">
    <property type="nucleotide sequence ID" value="NZ_JBGORX010000002.1"/>
</dbReference>
<sequence>MHKFKFVLIINIFCAPQLYADCADFMDVADRPSVIDSACVTAYRHVIIESNFIAQQLNVNAGTQYNLPNTEIRIGLPSSTEFMVLLPNYIQQTIAPTSGATGVFAGLKHSLNYSEQWIFALIGNINIPSGSYDYGNLGWGGVISGLATYSFNAKWSISGMLGVSGLSDSQSLHGRYFTSINPDISLSYSPTNWTSVYAEVYGQSKIDSIQRAGFNFDGGILFRLHENAIINLSAGQQLYGYLGGFTHYINAGFSIQL</sequence>
<keyword evidence="1" id="KW-0732">Signal</keyword>